<dbReference type="EC" id="2.7.11.1" evidence="2"/>
<evidence type="ECO:0000313" key="22">
    <source>
        <dbReference type="EMBL" id="CAI8614380.1"/>
    </source>
</evidence>
<sequence>MLDISSNNLSGEIPQNLQKLGSLEILNVSHNNLSGTIPQSFSNMGSLQSVDFSYNHLSGLIPTGGVFQTESAEAFVGNSGLCGDVKGLTCAKNHSGGSNKKVLLGVTISVGGVFFIGMIGVGILLFQRKAKKLSEESKSIEDNDQSICLIWGRDGKFTFSDLVKATNDFNEKYCIGKGGFGSVYRAELPTGQVVAVKRLNISDSDDIPKENRMSFINEIRSLTGVRHRNIIKLYGFCSMRGDMFLVYEHVERGSLGKMLYGEEGISELSWRTRVRIVQGLAHAIAYLHSDCSPPIVHRDITPNNILLDSDFVPHLADFGTAKLLSSNNSTWTSVAGTYGYMAPELAQTMRVTEKCDVYSFGVVVLEILMGTHPGDFLNILYSNKSLALMEVLVKDVVDQQLPPPTDELGETIMFTMRVALACTSAAPESRPMMRSVAQELSATAQARHSQPFDMMTVGKLTGLQN</sequence>
<feature type="transmembrane region" description="Helical" evidence="20">
    <location>
        <begin position="102"/>
        <end position="126"/>
    </location>
</feature>
<dbReference type="FunFam" id="1.10.510.10:FF:000445">
    <property type="entry name" value="MDIS1-interacting receptor like kinase 2"/>
    <property type="match status" value="1"/>
</dbReference>
<dbReference type="InterPro" id="IPR000719">
    <property type="entry name" value="Prot_kinase_dom"/>
</dbReference>
<evidence type="ECO:0000256" key="8">
    <source>
        <dbReference type="ARBA" id="ARBA00022729"/>
    </source>
</evidence>
<evidence type="ECO:0000256" key="10">
    <source>
        <dbReference type="ARBA" id="ARBA00022741"/>
    </source>
</evidence>
<keyword evidence="23" id="KW-1185">Reference proteome</keyword>
<evidence type="ECO:0000256" key="1">
    <source>
        <dbReference type="ARBA" id="ARBA00004479"/>
    </source>
</evidence>
<keyword evidence="4" id="KW-0597">Phosphoprotein</keyword>
<comment type="catalytic activity">
    <reaction evidence="18">
        <text>L-seryl-[protein] + ATP = O-phospho-L-seryl-[protein] + ADP + H(+)</text>
        <dbReference type="Rhea" id="RHEA:17989"/>
        <dbReference type="Rhea" id="RHEA-COMP:9863"/>
        <dbReference type="Rhea" id="RHEA-COMP:11604"/>
        <dbReference type="ChEBI" id="CHEBI:15378"/>
        <dbReference type="ChEBI" id="CHEBI:29999"/>
        <dbReference type="ChEBI" id="CHEBI:30616"/>
        <dbReference type="ChEBI" id="CHEBI:83421"/>
        <dbReference type="ChEBI" id="CHEBI:456216"/>
        <dbReference type="EC" id="2.7.11.1"/>
    </reaction>
</comment>
<dbReference type="GO" id="GO:0005524">
    <property type="term" value="F:ATP binding"/>
    <property type="evidence" value="ECO:0007669"/>
    <property type="project" value="UniProtKB-UniRule"/>
</dbReference>
<accession>A0AAV1AVE0</accession>
<evidence type="ECO:0000256" key="20">
    <source>
        <dbReference type="SAM" id="Phobius"/>
    </source>
</evidence>
<keyword evidence="6" id="KW-0808">Transferase</keyword>
<dbReference type="InterPro" id="IPR017441">
    <property type="entry name" value="Protein_kinase_ATP_BS"/>
</dbReference>
<evidence type="ECO:0000256" key="2">
    <source>
        <dbReference type="ARBA" id="ARBA00012513"/>
    </source>
</evidence>
<comment type="subcellular location">
    <subcellularLocation>
        <location evidence="1">Membrane</location>
        <topology evidence="1">Single-pass type I membrane protein</topology>
    </subcellularLocation>
</comment>
<feature type="binding site" evidence="19">
    <location>
        <position position="197"/>
    </location>
    <ligand>
        <name>ATP</name>
        <dbReference type="ChEBI" id="CHEBI:30616"/>
    </ligand>
</feature>
<evidence type="ECO:0000256" key="14">
    <source>
        <dbReference type="ARBA" id="ARBA00023136"/>
    </source>
</evidence>
<evidence type="ECO:0000256" key="7">
    <source>
        <dbReference type="ARBA" id="ARBA00022692"/>
    </source>
</evidence>
<protein>
    <recommendedName>
        <fullName evidence="2">non-specific serine/threonine protein kinase</fullName>
        <ecNumber evidence="2">2.7.11.1</ecNumber>
    </recommendedName>
</protein>
<keyword evidence="11" id="KW-0418">Kinase</keyword>
<keyword evidence="5" id="KW-0433">Leucine-rich repeat</keyword>
<evidence type="ECO:0000259" key="21">
    <source>
        <dbReference type="PROSITE" id="PS50011"/>
    </source>
</evidence>
<evidence type="ECO:0000256" key="16">
    <source>
        <dbReference type="ARBA" id="ARBA00023180"/>
    </source>
</evidence>
<reference evidence="22 23" key="1">
    <citation type="submission" date="2023-01" db="EMBL/GenBank/DDBJ databases">
        <authorList>
            <person name="Kreplak J."/>
        </authorList>
    </citation>
    <scope>NUCLEOTIDE SEQUENCE [LARGE SCALE GENOMIC DNA]</scope>
</reference>
<feature type="domain" description="Protein kinase" evidence="21">
    <location>
        <begin position="169"/>
        <end position="453"/>
    </location>
</feature>
<dbReference type="InterPro" id="IPR001611">
    <property type="entry name" value="Leu-rich_rpt"/>
</dbReference>
<evidence type="ECO:0000256" key="18">
    <source>
        <dbReference type="ARBA" id="ARBA00048679"/>
    </source>
</evidence>
<keyword evidence="8" id="KW-0732">Signal</keyword>
<keyword evidence="3" id="KW-0723">Serine/threonine-protein kinase</keyword>
<evidence type="ECO:0000256" key="13">
    <source>
        <dbReference type="ARBA" id="ARBA00022989"/>
    </source>
</evidence>
<dbReference type="GO" id="GO:0004674">
    <property type="term" value="F:protein serine/threonine kinase activity"/>
    <property type="evidence" value="ECO:0007669"/>
    <property type="project" value="UniProtKB-KW"/>
</dbReference>
<dbReference type="PROSITE" id="PS50011">
    <property type="entry name" value="PROTEIN_KINASE_DOM"/>
    <property type="match status" value="1"/>
</dbReference>
<evidence type="ECO:0000313" key="23">
    <source>
        <dbReference type="Proteomes" id="UP001157006"/>
    </source>
</evidence>
<dbReference type="PROSITE" id="PS00109">
    <property type="entry name" value="PROTEIN_KINASE_TYR"/>
    <property type="match status" value="1"/>
</dbReference>
<evidence type="ECO:0000256" key="3">
    <source>
        <dbReference type="ARBA" id="ARBA00022527"/>
    </source>
</evidence>
<proteinExistence type="predicted"/>
<evidence type="ECO:0000256" key="12">
    <source>
        <dbReference type="ARBA" id="ARBA00022840"/>
    </source>
</evidence>
<dbReference type="Gene3D" id="3.80.10.10">
    <property type="entry name" value="Ribonuclease Inhibitor"/>
    <property type="match status" value="1"/>
</dbReference>
<comment type="catalytic activity">
    <reaction evidence="17">
        <text>L-threonyl-[protein] + ATP = O-phospho-L-threonyl-[protein] + ADP + H(+)</text>
        <dbReference type="Rhea" id="RHEA:46608"/>
        <dbReference type="Rhea" id="RHEA-COMP:11060"/>
        <dbReference type="Rhea" id="RHEA-COMP:11605"/>
        <dbReference type="ChEBI" id="CHEBI:15378"/>
        <dbReference type="ChEBI" id="CHEBI:30013"/>
        <dbReference type="ChEBI" id="CHEBI:30616"/>
        <dbReference type="ChEBI" id="CHEBI:61977"/>
        <dbReference type="ChEBI" id="CHEBI:456216"/>
        <dbReference type="EC" id="2.7.11.1"/>
    </reaction>
</comment>
<dbReference type="InterPro" id="IPR051420">
    <property type="entry name" value="Ser_Thr_Kinases_DiverseReg"/>
</dbReference>
<evidence type="ECO:0000256" key="17">
    <source>
        <dbReference type="ARBA" id="ARBA00047899"/>
    </source>
</evidence>
<evidence type="ECO:0000256" key="6">
    <source>
        <dbReference type="ARBA" id="ARBA00022679"/>
    </source>
</evidence>
<dbReference type="GO" id="GO:0016020">
    <property type="term" value="C:membrane"/>
    <property type="evidence" value="ECO:0007669"/>
    <property type="project" value="UniProtKB-SubCell"/>
</dbReference>
<organism evidence="22 23">
    <name type="scientific">Vicia faba</name>
    <name type="common">Broad bean</name>
    <name type="synonym">Faba vulgaris</name>
    <dbReference type="NCBI Taxonomy" id="3906"/>
    <lineage>
        <taxon>Eukaryota</taxon>
        <taxon>Viridiplantae</taxon>
        <taxon>Streptophyta</taxon>
        <taxon>Embryophyta</taxon>
        <taxon>Tracheophyta</taxon>
        <taxon>Spermatophyta</taxon>
        <taxon>Magnoliopsida</taxon>
        <taxon>eudicotyledons</taxon>
        <taxon>Gunneridae</taxon>
        <taxon>Pentapetalae</taxon>
        <taxon>rosids</taxon>
        <taxon>fabids</taxon>
        <taxon>Fabales</taxon>
        <taxon>Fabaceae</taxon>
        <taxon>Papilionoideae</taxon>
        <taxon>50 kb inversion clade</taxon>
        <taxon>NPAAA clade</taxon>
        <taxon>Hologalegina</taxon>
        <taxon>IRL clade</taxon>
        <taxon>Fabeae</taxon>
        <taxon>Vicia</taxon>
    </lineage>
</organism>
<dbReference type="FunFam" id="3.30.200.20:FF:000309">
    <property type="entry name" value="Leucine-rich repeat receptor protein kinase MSP1"/>
    <property type="match status" value="1"/>
</dbReference>
<dbReference type="SUPFAM" id="SSF56112">
    <property type="entry name" value="Protein kinase-like (PK-like)"/>
    <property type="match status" value="1"/>
</dbReference>
<keyword evidence="16" id="KW-0325">Glycoprotein</keyword>
<keyword evidence="13 20" id="KW-1133">Transmembrane helix</keyword>
<dbReference type="Pfam" id="PF00069">
    <property type="entry name" value="Pkinase"/>
    <property type="match status" value="1"/>
</dbReference>
<dbReference type="FunFam" id="3.80.10.10:FF:000722">
    <property type="entry name" value="Leucine-rich repeat receptor-like protein kinase"/>
    <property type="match status" value="1"/>
</dbReference>
<evidence type="ECO:0000256" key="4">
    <source>
        <dbReference type="ARBA" id="ARBA00022553"/>
    </source>
</evidence>
<evidence type="ECO:0000256" key="11">
    <source>
        <dbReference type="ARBA" id="ARBA00022777"/>
    </source>
</evidence>
<dbReference type="Gene3D" id="3.30.200.20">
    <property type="entry name" value="Phosphorylase Kinase, domain 1"/>
    <property type="match status" value="1"/>
</dbReference>
<evidence type="ECO:0000256" key="15">
    <source>
        <dbReference type="ARBA" id="ARBA00023170"/>
    </source>
</evidence>
<dbReference type="InterPro" id="IPR011009">
    <property type="entry name" value="Kinase-like_dom_sf"/>
</dbReference>
<gene>
    <name evidence="22" type="ORF">VFH_V127200</name>
</gene>
<dbReference type="CDD" id="cd14066">
    <property type="entry name" value="STKc_IRAK"/>
    <property type="match status" value="1"/>
</dbReference>
<keyword evidence="14 20" id="KW-0472">Membrane</keyword>
<dbReference type="PANTHER" id="PTHR48005:SF44">
    <property type="entry name" value="MDIS1-INTERACTING RECEPTOR LIKE KINASE 2-LIKE ISOFORM X1"/>
    <property type="match status" value="1"/>
</dbReference>
<evidence type="ECO:0000256" key="5">
    <source>
        <dbReference type="ARBA" id="ARBA00022614"/>
    </source>
</evidence>
<keyword evidence="9" id="KW-0677">Repeat</keyword>
<evidence type="ECO:0000256" key="9">
    <source>
        <dbReference type="ARBA" id="ARBA00022737"/>
    </source>
</evidence>
<dbReference type="EMBL" id="OX451740">
    <property type="protein sequence ID" value="CAI8614380.1"/>
    <property type="molecule type" value="Genomic_DNA"/>
</dbReference>
<name>A0AAV1AVE0_VICFA</name>
<keyword evidence="12 19" id="KW-0067">ATP-binding</keyword>
<dbReference type="SUPFAM" id="SSF52058">
    <property type="entry name" value="L domain-like"/>
    <property type="match status" value="1"/>
</dbReference>
<dbReference type="Gene3D" id="1.10.510.10">
    <property type="entry name" value="Transferase(Phosphotransferase) domain 1"/>
    <property type="match status" value="1"/>
</dbReference>
<dbReference type="InterPro" id="IPR032675">
    <property type="entry name" value="LRR_dom_sf"/>
</dbReference>
<keyword evidence="7 20" id="KW-0812">Transmembrane</keyword>
<dbReference type="InterPro" id="IPR008266">
    <property type="entry name" value="Tyr_kinase_AS"/>
</dbReference>
<dbReference type="PANTHER" id="PTHR48005">
    <property type="entry name" value="LEUCINE RICH REPEAT KINASE 2"/>
    <property type="match status" value="1"/>
</dbReference>
<dbReference type="Pfam" id="PF13855">
    <property type="entry name" value="LRR_8"/>
    <property type="match status" value="1"/>
</dbReference>
<dbReference type="AlphaFoldDB" id="A0AAV1AVE0"/>
<keyword evidence="10 19" id="KW-0547">Nucleotide-binding</keyword>
<evidence type="ECO:0000256" key="19">
    <source>
        <dbReference type="PROSITE-ProRule" id="PRU10141"/>
    </source>
</evidence>
<dbReference type="PROSITE" id="PS00107">
    <property type="entry name" value="PROTEIN_KINASE_ATP"/>
    <property type="match status" value="1"/>
</dbReference>
<dbReference type="Proteomes" id="UP001157006">
    <property type="component" value="Chromosome 5"/>
</dbReference>
<keyword evidence="15" id="KW-0675">Receptor</keyword>